<proteinExistence type="predicted"/>
<keyword evidence="1" id="KW-1133">Transmembrane helix</keyword>
<protein>
    <submittedName>
        <fullName evidence="2">Uncharacterized protein</fullName>
    </submittedName>
</protein>
<feature type="transmembrane region" description="Helical" evidence="1">
    <location>
        <begin position="55"/>
        <end position="76"/>
    </location>
</feature>
<feature type="transmembrane region" description="Helical" evidence="1">
    <location>
        <begin position="96"/>
        <end position="119"/>
    </location>
</feature>
<dbReference type="RefSeq" id="WP_120182872.1">
    <property type="nucleotide sequence ID" value="NZ_MBTA01000028.1"/>
</dbReference>
<feature type="transmembrane region" description="Helical" evidence="1">
    <location>
        <begin position="175"/>
        <end position="197"/>
    </location>
</feature>
<gene>
    <name evidence="2" type="ORF">BCY91_10390</name>
</gene>
<feature type="transmembrane region" description="Helical" evidence="1">
    <location>
        <begin position="260"/>
        <end position="280"/>
    </location>
</feature>
<dbReference type="AlphaFoldDB" id="A0A419S2K9"/>
<accession>A0A419S2K9</accession>
<sequence>MAISFTRIGLLAKKQFIDNKKLYLFGVLAMMGIMGAIFSLFLITGTNLGKENQAVYLLLGLVVFGGLYTLTLFSNLENTKGRTLSLMLPATATEKLICAFVYGAILFPLAYLLCVYPLLRFTIFIDNKFMGHFTSPYVFDEHRAQLFLITAFFLIQAQILLCSLFFKHYKAVKSIVFICVMFFGTLIIYTKIIGYILPGRIDKTAVVEERYYKNNNLFKTDTVKRHLTTNTRIINLFTAVKYYGDQRDVSLELTRKQKNVFFLLPYLTIPCMWLISWVRLKEMEVN</sequence>
<dbReference type="Proteomes" id="UP000283433">
    <property type="component" value="Unassembled WGS sequence"/>
</dbReference>
<name>A0A419S2K9_9SPHI</name>
<keyword evidence="1" id="KW-0472">Membrane</keyword>
<keyword evidence="1" id="KW-0812">Transmembrane</keyword>
<organism evidence="2 3">
    <name type="scientific">Pelobium manganitolerans</name>
    <dbReference type="NCBI Taxonomy" id="1842495"/>
    <lineage>
        <taxon>Bacteria</taxon>
        <taxon>Pseudomonadati</taxon>
        <taxon>Bacteroidota</taxon>
        <taxon>Sphingobacteriia</taxon>
        <taxon>Sphingobacteriales</taxon>
        <taxon>Sphingobacteriaceae</taxon>
        <taxon>Pelobium</taxon>
    </lineage>
</organism>
<comment type="caution">
    <text evidence="2">The sequence shown here is derived from an EMBL/GenBank/DDBJ whole genome shotgun (WGS) entry which is preliminary data.</text>
</comment>
<dbReference type="OrthoDB" id="796719at2"/>
<feature type="transmembrane region" description="Helical" evidence="1">
    <location>
        <begin position="146"/>
        <end position="166"/>
    </location>
</feature>
<evidence type="ECO:0000256" key="1">
    <source>
        <dbReference type="SAM" id="Phobius"/>
    </source>
</evidence>
<feature type="transmembrane region" description="Helical" evidence="1">
    <location>
        <begin position="21"/>
        <end position="43"/>
    </location>
</feature>
<evidence type="ECO:0000313" key="2">
    <source>
        <dbReference type="EMBL" id="RKD13222.1"/>
    </source>
</evidence>
<keyword evidence="3" id="KW-1185">Reference proteome</keyword>
<dbReference type="EMBL" id="MBTA01000028">
    <property type="protein sequence ID" value="RKD13222.1"/>
    <property type="molecule type" value="Genomic_DNA"/>
</dbReference>
<reference evidence="2 3" key="1">
    <citation type="submission" date="2016-07" db="EMBL/GenBank/DDBJ databases">
        <title>Genome of Pelobium manganitolerans.</title>
        <authorList>
            <person name="Wu S."/>
            <person name="Wang G."/>
        </authorList>
    </citation>
    <scope>NUCLEOTIDE SEQUENCE [LARGE SCALE GENOMIC DNA]</scope>
    <source>
        <strain evidence="2 3">YS-25</strain>
    </source>
</reference>
<evidence type="ECO:0000313" key="3">
    <source>
        <dbReference type="Proteomes" id="UP000283433"/>
    </source>
</evidence>